<proteinExistence type="predicted"/>
<keyword evidence="3" id="KW-1185">Reference proteome</keyword>
<organism evidence="2 3">
    <name type="scientific">Nonomuraea insulae</name>
    <dbReference type="NCBI Taxonomy" id="1616787"/>
    <lineage>
        <taxon>Bacteria</taxon>
        <taxon>Bacillati</taxon>
        <taxon>Actinomycetota</taxon>
        <taxon>Actinomycetes</taxon>
        <taxon>Streptosporangiales</taxon>
        <taxon>Streptosporangiaceae</taxon>
        <taxon>Nonomuraea</taxon>
    </lineage>
</organism>
<evidence type="ECO:0000256" key="1">
    <source>
        <dbReference type="SAM" id="Phobius"/>
    </source>
</evidence>
<keyword evidence="1" id="KW-1133">Transmembrane helix</keyword>
<accession>A0ABW1DE45</accession>
<dbReference type="RefSeq" id="WP_379525222.1">
    <property type="nucleotide sequence ID" value="NZ_JBHSPA010000136.1"/>
</dbReference>
<sequence length="186" mass="20424">MNPTALVALITGASTALGATLTAIWALLNERMKAKDERLRKQDERLAEAADNRRRELGEVYDAAQSSALKLALTARLALEMRRDANVRLDNEDLPGQLRQARADYQAARVAIAKLWAVCAEEKQRQAIDDVKAVSDEIFGHAISSGSRTVDPKIVEDRIQSSLRGLTLAVFPPDQEEPVSRAIPPV</sequence>
<name>A0ABW1DE45_9ACTN</name>
<gene>
    <name evidence="2" type="ORF">ACFPZ3_69350</name>
</gene>
<comment type="caution">
    <text evidence="2">The sequence shown here is derived from an EMBL/GenBank/DDBJ whole genome shotgun (WGS) entry which is preliminary data.</text>
</comment>
<reference evidence="3" key="1">
    <citation type="journal article" date="2019" name="Int. J. Syst. Evol. Microbiol.">
        <title>The Global Catalogue of Microorganisms (GCM) 10K type strain sequencing project: providing services to taxonomists for standard genome sequencing and annotation.</title>
        <authorList>
            <consortium name="The Broad Institute Genomics Platform"/>
            <consortium name="The Broad Institute Genome Sequencing Center for Infectious Disease"/>
            <person name="Wu L."/>
            <person name="Ma J."/>
        </authorList>
    </citation>
    <scope>NUCLEOTIDE SEQUENCE [LARGE SCALE GENOMIC DNA]</scope>
    <source>
        <strain evidence="3">CCUG 53903</strain>
    </source>
</reference>
<keyword evidence="1" id="KW-0812">Transmembrane</keyword>
<evidence type="ECO:0000313" key="2">
    <source>
        <dbReference type="EMBL" id="MFC5835812.1"/>
    </source>
</evidence>
<dbReference type="EMBL" id="JBHSPA010000136">
    <property type="protein sequence ID" value="MFC5835812.1"/>
    <property type="molecule type" value="Genomic_DNA"/>
</dbReference>
<dbReference type="Proteomes" id="UP001596058">
    <property type="component" value="Unassembled WGS sequence"/>
</dbReference>
<feature type="transmembrane region" description="Helical" evidence="1">
    <location>
        <begin position="6"/>
        <end position="28"/>
    </location>
</feature>
<protein>
    <submittedName>
        <fullName evidence="2">Uncharacterized protein</fullName>
    </submittedName>
</protein>
<keyword evidence="1" id="KW-0472">Membrane</keyword>
<evidence type="ECO:0000313" key="3">
    <source>
        <dbReference type="Proteomes" id="UP001596058"/>
    </source>
</evidence>